<reference evidence="1 2" key="1">
    <citation type="journal article" date="2016" name="Mol. Biol. Evol.">
        <title>Comparative Genomics of Early-Diverging Mushroom-Forming Fungi Provides Insights into the Origins of Lignocellulose Decay Capabilities.</title>
        <authorList>
            <person name="Nagy L.G."/>
            <person name="Riley R."/>
            <person name="Tritt A."/>
            <person name="Adam C."/>
            <person name="Daum C."/>
            <person name="Floudas D."/>
            <person name="Sun H."/>
            <person name="Yadav J.S."/>
            <person name="Pangilinan J."/>
            <person name="Larsson K.H."/>
            <person name="Matsuura K."/>
            <person name="Barry K."/>
            <person name="Labutti K."/>
            <person name="Kuo R."/>
            <person name="Ohm R.A."/>
            <person name="Bhattacharya S.S."/>
            <person name="Shirouzu T."/>
            <person name="Yoshinaga Y."/>
            <person name="Martin F.M."/>
            <person name="Grigoriev I.V."/>
            <person name="Hibbett D.S."/>
        </authorList>
    </citation>
    <scope>NUCLEOTIDE SEQUENCE [LARGE SCALE GENOMIC DNA]</scope>
    <source>
        <strain evidence="1 2">HHB14362 ss-1</strain>
    </source>
</reference>
<keyword evidence="2" id="KW-1185">Reference proteome</keyword>
<evidence type="ECO:0000313" key="1">
    <source>
        <dbReference type="EMBL" id="KZT24700.1"/>
    </source>
</evidence>
<dbReference type="AlphaFoldDB" id="A0A165S5I5"/>
<evidence type="ECO:0000313" key="2">
    <source>
        <dbReference type="Proteomes" id="UP000076761"/>
    </source>
</evidence>
<name>A0A165S5I5_9AGAM</name>
<accession>A0A165S5I5</accession>
<sequence>MGTRDVDLRRCLPSYFGTRPHLCNRHLLARRSLALVSRLLPYRLLDPRPTFFPVNILIRMFLSSLSTIPYPLCSMIPSVPFCCSFMSVINAPLEECMYVGLGCK</sequence>
<proteinExistence type="predicted"/>
<gene>
    <name evidence="1" type="ORF">NEOLEDRAFT_413236</name>
</gene>
<protein>
    <submittedName>
        <fullName evidence="1">Uncharacterized protein</fullName>
    </submittedName>
</protein>
<dbReference type="InParanoid" id="A0A165S5I5"/>
<organism evidence="1 2">
    <name type="scientific">Neolentinus lepideus HHB14362 ss-1</name>
    <dbReference type="NCBI Taxonomy" id="1314782"/>
    <lineage>
        <taxon>Eukaryota</taxon>
        <taxon>Fungi</taxon>
        <taxon>Dikarya</taxon>
        <taxon>Basidiomycota</taxon>
        <taxon>Agaricomycotina</taxon>
        <taxon>Agaricomycetes</taxon>
        <taxon>Gloeophyllales</taxon>
        <taxon>Gloeophyllaceae</taxon>
        <taxon>Neolentinus</taxon>
    </lineage>
</organism>
<dbReference type="EMBL" id="KV425576">
    <property type="protein sequence ID" value="KZT24700.1"/>
    <property type="molecule type" value="Genomic_DNA"/>
</dbReference>
<dbReference type="Proteomes" id="UP000076761">
    <property type="component" value="Unassembled WGS sequence"/>
</dbReference>